<dbReference type="PANTHER" id="PTHR11748:SF111">
    <property type="entry name" value="D-LACTATE DEHYDROGENASE, MITOCHONDRIAL-RELATED"/>
    <property type="match status" value="1"/>
</dbReference>
<evidence type="ECO:0000256" key="8">
    <source>
        <dbReference type="ARBA" id="ARBA00023004"/>
    </source>
</evidence>
<evidence type="ECO:0000256" key="6">
    <source>
        <dbReference type="ARBA" id="ARBA00022946"/>
    </source>
</evidence>
<dbReference type="AlphaFoldDB" id="A0A1H1PMB0"/>
<dbReference type="Gene3D" id="3.30.70.2740">
    <property type="match status" value="1"/>
</dbReference>
<evidence type="ECO:0000256" key="3">
    <source>
        <dbReference type="ARBA" id="ARBA00022630"/>
    </source>
</evidence>
<sequence length="922" mass="97019">MSTLARDLGRALGDHRVSGRPLDLLARAHDASHYLLHPQAVATPGDVDGVAEVMRACTRLGVPLTFRGGGTSLSGQALSDSVLVDTRTGFTGIEVLDQGARVRVQPGATVRAVNTRLARHGRKLGPDPASEIACTLGGVIANNSSGMQCGTALNTYNTVESMVVVLPSGTVVDSADPGAGALLAEREPGLHAGLLALRDRVRGDTGSVATLERLFALKNTMGYGLNSFLDHDDPVDLLVHLMVGSEGTLGFVASAVFRTVEVMPSVATGLLVFDDLSTASSAVPDVLATGVATAELLDAASLRVAQSDPGCPEQIRRLDVRRHAALLVELQAPDADALADARAQAEPGLGGLPLTSSAELTTDAAERASLWRTRKGLYSAVAAARPQGSNALLEDVAVPVDQLGDMCRGLTRLFDQHAYESPVIFGHARDGNLHFLLDERFDDAAMLRRYEDFTTDMIDLVLDLGGTLKAEHGTGRIMAPFVERQYGAELTGVMRGLKRLFDPEGVLNPGSVLTDDPGLWLRDLKTAAPVEEEVDRCVECGFCEPVCPSRSLTLTPRQRIVLRREREAALARGDHDLVASLDEDYAHDGVETCAADGMCAGACPVLINTGDLVKRLRSEATSPTSERVWRAAAGHWDGATRAASAALTTAARLPDPVPVGLSRAGRRVAGEEQVPLYDPALGPGGARREVLSDPAAEVVLFSACVGTMFGGGADDAFRTLCERAGVRLRTPDDLPSLCCGTPWKSKGQVAGHERMAALVRASLDRATDGGRLPVVVDASSCTEGLLGVLDGVEVLDATTYAVRHLLPRLTRSTSVPAVVVHPTCSSTALGATDDLVALGRFVSDDVRVPDAWGCCAFAGDRGLLHPELTASATAPETAEVQAMALPAGAAYVSGNRTCEIGMTRATGASYRHVLEVVEEATR</sequence>
<dbReference type="GO" id="GO:0046872">
    <property type="term" value="F:metal ion binding"/>
    <property type="evidence" value="ECO:0007669"/>
    <property type="project" value="UniProtKB-KW"/>
</dbReference>
<keyword evidence="9" id="KW-0411">Iron-sulfur</keyword>
<dbReference type="InterPro" id="IPR004113">
    <property type="entry name" value="FAD-bd_oxidored_4_C"/>
</dbReference>
<keyword evidence="8" id="KW-0408">Iron</keyword>
<dbReference type="InterPro" id="IPR017900">
    <property type="entry name" value="4Fe4S_Fe_S_CS"/>
</dbReference>
<dbReference type="GO" id="GO:0071949">
    <property type="term" value="F:FAD binding"/>
    <property type="evidence" value="ECO:0007669"/>
    <property type="project" value="InterPro"/>
</dbReference>
<dbReference type="EMBL" id="LT629757">
    <property type="protein sequence ID" value="SDS12283.1"/>
    <property type="molecule type" value="Genomic_DNA"/>
</dbReference>
<feature type="domain" description="4Fe-4S ferredoxin-type" evidence="11">
    <location>
        <begin position="527"/>
        <end position="557"/>
    </location>
</feature>
<dbReference type="Pfam" id="PF13183">
    <property type="entry name" value="Fer4_8"/>
    <property type="match status" value="1"/>
</dbReference>
<dbReference type="PANTHER" id="PTHR11748">
    <property type="entry name" value="D-LACTATE DEHYDROGENASE"/>
    <property type="match status" value="1"/>
</dbReference>
<comment type="cofactor">
    <cofactor evidence="1">
        <name>FAD</name>
        <dbReference type="ChEBI" id="CHEBI:57692"/>
    </cofactor>
</comment>
<evidence type="ECO:0000259" key="11">
    <source>
        <dbReference type="PROSITE" id="PS51379"/>
    </source>
</evidence>
<evidence type="ECO:0000256" key="9">
    <source>
        <dbReference type="ARBA" id="ARBA00023014"/>
    </source>
</evidence>
<dbReference type="EC" id="1.1.2.4" evidence="10"/>
<dbReference type="STRING" id="642780.SAMN04488570_1181"/>
<dbReference type="PROSITE" id="PS51379">
    <property type="entry name" value="4FE4S_FER_2"/>
    <property type="match status" value="1"/>
</dbReference>
<keyword evidence="5" id="KW-0274">FAD</keyword>
<evidence type="ECO:0000256" key="4">
    <source>
        <dbReference type="ARBA" id="ARBA00022723"/>
    </source>
</evidence>
<dbReference type="InterPro" id="IPR006094">
    <property type="entry name" value="Oxid_FAD_bind_N"/>
</dbReference>
<dbReference type="InterPro" id="IPR016166">
    <property type="entry name" value="FAD-bd_PCMH"/>
</dbReference>
<dbReference type="SUPFAM" id="SSF46548">
    <property type="entry name" value="alpha-helical ferredoxin"/>
    <property type="match status" value="1"/>
</dbReference>
<dbReference type="SUPFAM" id="SSF55103">
    <property type="entry name" value="FAD-linked oxidases, C-terminal domain"/>
    <property type="match status" value="1"/>
</dbReference>
<dbReference type="SUPFAM" id="SSF56176">
    <property type="entry name" value="FAD-binding/transporter-associated domain-like"/>
    <property type="match status" value="1"/>
</dbReference>
<dbReference type="GO" id="GO:0004458">
    <property type="term" value="F:D-lactate dehydrogenase (cytochrome) activity"/>
    <property type="evidence" value="ECO:0007669"/>
    <property type="project" value="UniProtKB-EC"/>
</dbReference>
<dbReference type="InterPro" id="IPR016164">
    <property type="entry name" value="FAD-linked_Oxase-like_C"/>
</dbReference>
<dbReference type="PROSITE" id="PS51387">
    <property type="entry name" value="FAD_PCMH"/>
    <property type="match status" value="1"/>
</dbReference>
<gene>
    <name evidence="13" type="ORF">SAMN04488570_1181</name>
</gene>
<dbReference type="GO" id="GO:0051536">
    <property type="term" value="F:iron-sulfur cluster binding"/>
    <property type="evidence" value="ECO:0007669"/>
    <property type="project" value="UniProtKB-KW"/>
</dbReference>
<keyword evidence="3" id="KW-0285">Flavoprotein</keyword>
<evidence type="ECO:0000256" key="5">
    <source>
        <dbReference type="ARBA" id="ARBA00022827"/>
    </source>
</evidence>
<dbReference type="OrthoDB" id="9770306at2"/>
<accession>A0A1H1PMB0</accession>
<evidence type="ECO:0000256" key="7">
    <source>
        <dbReference type="ARBA" id="ARBA00023002"/>
    </source>
</evidence>
<dbReference type="InterPro" id="IPR016169">
    <property type="entry name" value="FAD-bd_PCMH_sub2"/>
</dbReference>
<name>A0A1H1PMB0_9ACTN</name>
<protein>
    <recommendedName>
        <fullName evidence="10">D-lactate dehydrogenase (cytochrome)</fullName>
        <ecNumber evidence="10">1.1.2.4</ecNumber>
    </recommendedName>
</protein>
<evidence type="ECO:0000256" key="1">
    <source>
        <dbReference type="ARBA" id="ARBA00001974"/>
    </source>
</evidence>
<dbReference type="GO" id="GO:0008720">
    <property type="term" value="F:D-lactate dehydrogenase (NAD+) activity"/>
    <property type="evidence" value="ECO:0007669"/>
    <property type="project" value="TreeGrafter"/>
</dbReference>
<dbReference type="Gene3D" id="3.30.465.10">
    <property type="match status" value="1"/>
</dbReference>
<evidence type="ECO:0000256" key="10">
    <source>
        <dbReference type="ARBA" id="ARBA00038897"/>
    </source>
</evidence>
<dbReference type="Gene3D" id="1.10.1060.10">
    <property type="entry name" value="Alpha-helical ferredoxin"/>
    <property type="match status" value="1"/>
</dbReference>
<dbReference type="InterPro" id="IPR016167">
    <property type="entry name" value="FAD-bd_PCMH_sub1"/>
</dbReference>
<keyword evidence="6" id="KW-0809">Transit peptide</keyword>
<keyword evidence="14" id="KW-1185">Reference proteome</keyword>
<dbReference type="Proteomes" id="UP000198859">
    <property type="component" value="Chromosome I"/>
</dbReference>
<dbReference type="Pfam" id="PF02913">
    <property type="entry name" value="FAD-oxidase_C"/>
    <property type="match status" value="1"/>
</dbReference>
<organism evidence="13 14">
    <name type="scientific">Nocardioides scoriae</name>
    <dbReference type="NCBI Taxonomy" id="642780"/>
    <lineage>
        <taxon>Bacteria</taxon>
        <taxon>Bacillati</taxon>
        <taxon>Actinomycetota</taxon>
        <taxon>Actinomycetes</taxon>
        <taxon>Propionibacteriales</taxon>
        <taxon>Nocardioidaceae</taxon>
        <taxon>Nocardioides</taxon>
    </lineage>
</organism>
<reference evidence="14" key="1">
    <citation type="submission" date="2016-10" db="EMBL/GenBank/DDBJ databases">
        <authorList>
            <person name="Varghese N."/>
            <person name="Submissions S."/>
        </authorList>
    </citation>
    <scope>NUCLEOTIDE SEQUENCE [LARGE SCALE GENOMIC DNA]</scope>
    <source>
        <strain evidence="14">DSM 22127</strain>
    </source>
</reference>
<feature type="domain" description="FAD-binding PCMH-type" evidence="12">
    <location>
        <begin position="34"/>
        <end position="262"/>
    </location>
</feature>
<comment type="similarity">
    <text evidence="2">Belongs to the FAD-binding oxidoreductase/transferase type 4 family.</text>
</comment>
<dbReference type="GO" id="GO:1903457">
    <property type="term" value="P:lactate catabolic process"/>
    <property type="evidence" value="ECO:0007669"/>
    <property type="project" value="TreeGrafter"/>
</dbReference>
<proteinExistence type="inferred from homology"/>
<dbReference type="Gene3D" id="3.30.43.10">
    <property type="entry name" value="Uridine Diphospho-n-acetylenolpyruvylglucosamine Reductase, domain 2"/>
    <property type="match status" value="1"/>
</dbReference>
<evidence type="ECO:0000313" key="13">
    <source>
        <dbReference type="EMBL" id="SDS12283.1"/>
    </source>
</evidence>
<evidence type="ECO:0000256" key="2">
    <source>
        <dbReference type="ARBA" id="ARBA00008000"/>
    </source>
</evidence>
<dbReference type="InterPro" id="IPR036318">
    <property type="entry name" value="FAD-bd_PCMH-like_sf"/>
</dbReference>
<keyword evidence="7" id="KW-0560">Oxidoreductase</keyword>
<dbReference type="Gene3D" id="1.10.45.10">
    <property type="entry name" value="Vanillyl-alcohol Oxidase, Chain A, domain 4"/>
    <property type="match status" value="1"/>
</dbReference>
<dbReference type="PROSITE" id="PS00198">
    <property type="entry name" value="4FE4S_FER_1"/>
    <property type="match status" value="1"/>
</dbReference>
<evidence type="ECO:0000259" key="12">
    <source>
        <dbReference type="PROSITE" id="PS51387"/>
    </source>
</evidence>
<dbReference type="InterPro" id="IPR016171">
    <property type="entry name" value="Vanillyl_alc_oxidase_C-sub2"/>
</dbReference>
<dbReference type="InterPro" id="IPR017896">
    <property type="entry name" value="4Fe4S_Fe-S-bd"/>
</dbReference>
<keyword evidence="4" id="KW-0479">Metal-binding</keyword>
<dbReference type="InterPro" id="IPR009051">
    <property type="entry name" value="Helical_ferredxn"/>
</dbReference>
<evidence type="ECO:0000313" key="14">
    <source>
        <dbReference type="Proteomes" id="UP000198859"/>
    </source>
</evidence>
<dbReference type="Pfam" id="PF01565">
    <property type="entry name" value="FAD_binding_4"/>
    <property type="match status" value="1"/>
</dbReference>